<reference evidence="2" key="1">
    <citation type="journal article" date="2014" name="Front. Microbiol.">
        <title>High frequency of phylogenetically diverse reductive dehalogenase-homologous genes in deep subseafloor sedimentary metagenomes.</title>
        <authorList>
            <person name="Kawai M."/>
            <person name="Futagami T."/>
            <person name="Toyoda A."/>
            <person name="Takaki Y."/>
            <person name="Nishi S."/>
            <person name="Hori S."/>
            <person name="Arai W."/>
            <person name="Tsubouchi T."/>
            <person name="Morono Y."/>
            <person name="Uchiyama I."/>
            <person name="Ito T."/>
            <person name="Fujiyama A."/>
            <person name="Inagaki F."/>
            <person name="Takami H."/>
        </authorList>
    </citation>
    <scope>NUCLEOTIDE SEQUENCE</scope>
    <source>
        <strain evidence="2">Expedition CK06-06</strain>
    </source>
</reference>
<evidence type="ECO:0000313" key="2">
    <source>
        <dbReference type="EMBL" id="GAH45846.1"/>
    </source>
</evidence>
<feature type="transmembrane region" description="Helical" evidence="1">
    <location>
        <begin position="55"/>
        <end position="74"/>
    </location>
</feature>
<keyword evidence="1" id="KW-1133">Transmembrane helix</keyword>
<name>X1FJJ3_9ZZZZ</name>
<organism evidence="2">
    <name type="scientific">marine sediment metagenome</name>
    <dbReference type="NCBI Taxonomy" id="412755"/>
    <lineage>
        <taxon>unclassified sequences</taxon>
        <taxon>metagenomes</taxon>
        <taxon>ecological metagenomes</taxon>
    </lineage>
</organism>
<accession>X1FJJ3</accession>
<dbReference type="AlphaFoldDB" id="X1FJJ3"/>
<comment type="caution">
    <text evidence="2">The sequence shown here is derived from an EMBL/GenBank/DDBJ whole genome shotgun (WGS) entry which is preliminary data.</text>
</comment>
<proteinExistence type="predicted"/>
<dbReference type="EMBL" id="BARU01007517">
    <property type="protein sequence ID" value="GAH45846.1"/>
    <property type="molecule type" value="Genomic_DNA"/>
</dbReference>
<sequence length="337" mass="39437">MFVYKNPAFWGPLLLGGIIYAIYNIYRRSEKRGIEEKLPYKKKKSSTTYTKDSEMAVVAPAIIIILIIIGWAILGPFQAMYSQCYLARHLDTEEITELPDMDPSVVRIMPQFVAERYARDALQYPRFKLGTADIAFVAEKPCWVFPLIPDGSINFFVLKDKGAAYVDMNTSRKSTHIVEKDMEIGPGMGIRDWYKWKLYKEKYWVDYEDPYFVPVDEELYIAVPIVSYEYHWRFPTLYTIPKWSGTALINSEGEIEFLTPEAVLEHSVLKEQKLYPERLTRYYVNSFRYVHGIVNKLLYHREQLEIAEVPGQQNEQPFFGGYKRSQWCCGDEMVHCL</sequence>
<protein>
    <submittedName>
        <fullName evidence="2">Uncharacterized protein</fullName>
    </submittedName>
</protein>
<keyword evidence="1" id="KW-0472">Membrane</keyword>
<feature type="transmembrane region" description="Helical" evidence="1">
    <location>
        <begin position="6"/>
        <end position="26"/>
    </location>
</feature>
<gene>
    <name evidence="2" type="ORF">S03H2_14802</name>
</gene>
<evidence type="ECO:0000256" key="1">
    <source>
        <dbReference type="SAM" id="Phobius"/>
    </source>
</evidence>
<keyword evidence="1" id="KW-0812">Transmembrane</keyword>